<protein>
    <recommendedName>
        <fullName evidence="3">DUF7322 domain-containing protein</fullName>
    </recommendedName>
</protein>
<dbReference type="InterPro" id="IPR055746">
    <property type="entry name" value="DUF7322"/>
</dbReference>
<accession>A0A346PGZ6</accession>
<reference evidence="4" key="3">
    <citation type="journal article" date="2019" name="Int. J. Syst. Evol. Microbiol.">
        <title>Natronolimnobius sulfurireducens sp. nov. and Halalkaliarchaeum desulfuricum gen. nov., sp. nov., the first sulfur-respiring alkaliphilic haloarchaea from hypersaline alkaline lakes.</title>
        <authorList>
            <person name="Sorokin D.Y."/>
            <person name="Yakimov M."/>
            <person name="Messina E."/>
            <person name="Merkel A.Y."/>
            <person name="Bale N.J."/>
            <person name="Sinninghe Damste J.S."/>
        </authorList>
    </citation>
    <scope>NUCLEOTIDE SEQUENCE</scope>
    <source>
        <strain evidence="5">AArc-Mg</strain>
        <strain evidence="4">AArc1</strain>
    </source>
</reference>
<feature type="compositionally biased region" description="Acidic residues" evidence="1">
    <location>
        <begin position="135"/>
        <end position="175"/>
    </location>
</feature>
<dbReference type="Proteomes" id="UP000258707">
    <property type="component" value="Chromosome"/>
</dbReference>
<proteinExistence type="predicted"/>
<feature type="compositionally biased region" description="Basic and acidic residues" evidence="1">
    <location>
        <begin position="42"/>
        <end position="52"/>
    </location>
</feature>
<keyword evidence="2" id="KW-0472">Membrane</keyword>
<keyword evidence="2" id="KW-0812">Transmembrane</keyword>
<keyword evidence="6" id="KW-1185">Reference proteome</keyword>
<keyword evidence="2" id="KW-1133">Transmembrane helix</keyword>
<reference evidence="7" key="1">
    <citation type="submission" date="2017-10" db="EMBL/GenBank/DDBJ databases">
        <title>Phenotypic and genomic properties of facultatively anaerobic sulfur-reducing natronoarchaea from hypersaline soda lakes.</title>
        <authorList>
            <person name="Sorokin D.Y."/>
            <person name="Kublanov I.V."/>
            <person name="Roman P."/>
            <person name="Sinninghe Damste J.S."/>
            <person name="Golyshin P.N."/>
            <person name="Rojo D."/>
            <person name="Ciordia S."/>
            <person name="Mena Md.C."/>
            <person name="Ferrer M."/>
            <person name="Messina E."/>
            <person name="Smedile F."/>
            <person name="La Spada G."/>
            <person name="La Cono V."/>
            <person name="Yakimov M.M."/>
        </authorList>
    </citation>
    <scope>NUCLEOTIDE SEQUENCE [LARGE SCALE GENOMIC DNA]</scope>
    <source>
        <strain evidence="7">AArc1</strain>
    </source>
</reference>
<dbReference type="KEGG" id="nag:AArcMg_1146"/>
<feature type="region of interest" description="Disordered" evidence="1">
    <location>
        <begin position="129"/>
        <end position="175"/>
    </location>
</feature>
<dbReference type="EMBL" id="CP024047">
    <property type="protein sequence ID" value="AXR78791.1"/>
    <property type="molecule type" value="Genomic_DNA"/>
</dbReference>
<sequence length="175" mass="18519">MFDRSEHEPEETDPEADFRDPESDSLTIPRVDTEDAGSGLKSDIEADQKIETIDPPEVPTTETEVPSELAKAFWALVIVVNGAVLGISLGAMFLVFEGDTQRGGALFAGGVLLLGFAIRRYSAFRTSASASADGMDTEDGTDEDIPDDDATDEDVLDDGATGDDLPDDDATDASG</sequence>
<feature type="transmembrane region" description="Helical" evidence="2">
    <location>
        <begin position="73"/>
        <end position="96"/>
    </location>
</feature>
<dbReference type="KEGG" id="nan:AArc1_2476"/>
<dbReference type="Proteomes" id="UP000258613">
    <property type="component" value="Chromosome"/>
</dbReference>
<dbReference type="EMBL" id="CP027033">
    <property type="protein sequence ID" value="AXR81162.1"/>
    <property type="molecule type" value="Genomic_DNA"/>
</dbReference>
<dbReference type="Pfam" id="PF24008">
    <property type="entry name" value="DUF7322"/>
    <property type="match status" value="1"/>
</dbReference>
<reference evidence="6" key="2">
    <citation type="submission" date="2018-02" db="EMBL/GenBank/DDBJ databases">
        <title>Phenotypic and genomic properties of facultatively anaerobic sulfur-reducing natronoarchaea from hypersaline soda lakes.</title>
        <authorList>
            <person name="Sorokin D.Y."/>
            <person name="Kublanov I.V."/>
            <person name="Roman P."/>
            <person name="Sinninghe Damste J.S."/>
            <person name="Golyshin P.N."/>
            <person name="Rojo D."/>
            <person name="Ciordia S."/>
            <person name="Mena M.D.C."/>
            <person name="Ferrer M."/>
            <person name="Messina E."/>
            <person name="Smedile F."/>
            <person name="La Spada G."/>
            <person name="La Cono V."/>
            <person name="Yakimov M.M."/>
        </authorList>
    </citation>
    <scope>NUCLEOTIDE SEQUENCE [LARGE SCALE GENOMIC DNA]</scope>
    <source>
        <strain evidence="6">AArc-Mg</strain>
    </source>
</reference>
<evidence type="ECO:0000256" key="1">
    <source>
        <dbReference type="SAM" id="MobiDB-lite"/>
    </source>
</evidence>
<evidence type="ECO:0000256" key="2">
    <source>
        <dbReference type="SAM" id="Phobius"/>
    </source>
</evidence>
<name>A0A346PGZ6_9EURY</name>
<feature type="compositionally biased region" description="Low complexity" evidence="1">
    <location>
        <begin position="53"/>
        <end position="62"/>
    </location>
</feature>
<dbReference type="AlphaFoldDB" id="A0A346PGZ6"/>
<evidence type="ECO:0000259" key="3">
    <source>
        <dbReference type="Pfam" id="PF24008"/>
    </source>
</evidence>
<accession>A0A346PNR7</accession>
<evidence type="ECO:0000313" key="5">
    <source>
        <dbReference type="EMBL" id="AXR81162.1"/>
    </source>
</evidence>
<gene>
    <name evidence="4" type="ORF">AArc1_2476</name>
    <name evidence="5" type="ORF">AArcMg_1146</name>
</gene>
<feature type="transmembrane region" description="Helical" evidence="2">
    <location>
        <begin position="102"/>
        <end position="118"/>
    </location>
</feature>
<feature type="region of interest" description="Disordered" evidence="1">
    <location>
        <begin position="1"/>
        <end position="62"/>
    </location>
</feature>
<organism evidence="4 7">
    <name type="scientific">Natrarchaeobaculum sulfurireducens</name>
    <dbReference type="NCBI Taxonomy" id="2044521"/>
    <lineage>
        <taxon>Archaea</taxon>
        <taxon>Methanobacteriati</taxon>
        <taxon>Methanobacteriota</taxon>
        <taxon>Stenosarchaea group</taxon>
        <taxon>Halobacteria</taxon>
        <taxon>Halobacteriales</taxon>
        <taxon>Natrialbaceae</taxon>
        <taxon>Natrarchaeobaculum</taxon>
    </lineage>
</organism>
<evidence type="ECO:0000313" key="4">
    <source>
        <dbReference type="EMBL" id="AXR78791.1"/>
    </source>
</evidence>
<evidence type="ECO:0000313" key="7">
    <source>
        <dbReference type="Proteomes" id="UP000258707"/>
    </source>
</evidence>
<evidence type="ECO:0000313" key="6">
    <source>
        <dbReference type="Proteomes" id="UP000258613"/>
    </source>
</evidence>
<feature type="domain" description="DUF7322" evidence="3">
    <location>
        <begin position="63"/>
        <end position="122"/>
    </location>
</feature>